<sequence length="312" mass="33242">MTQHSRRPTGKAVGRRRVAAIDCGTNSIRMLVADLGADGHLTEVAKRFDIVRLGQGVDEHGSISRESFERARAVLAEYAGIITTASVERVRMCTTWISRRVSNSDEFRTLVQETLGCAPEGITSDEEARLAFAGATSGLPQASYLVADIGGGSTQLALGTAGITDRSVSVGLGCVRLTERHLRSDPPASGELAAVQDEITALADQALAELPDLSGTRLLGVSEAVGTVAAIAFPGRRLHHARMTYDQVDYVTERVLGMSFAQRQALPGIHTGMADVLPVSALGVRAVMRCARATELIISEHDILHGIAYSLR</sequence>
<dbReference type="STRING" id="994479.GCA_000194155_03237"/>
<proteinExistence type="predicted"/>
<dbReference type="InterPro" id="IPR050273">
    <property type="entry name" value="GppA/Ppx_hydrolase"/>
</dbReference>
<dbReference type="InterPro" id="IPR003695">
    <property type="entry name" value="Ppx_GppA_N"/>
</dbReference>
<keyword evidence="3" id="KW-1185">Reference proteome</keyword>
<dbReference type="RefSeq" id="WP_202798828.1">
    <property type="nucleotide sequence ID" value="NZ_CP061007.1"/>
</dbReference>
<gene>
    <name evidence="2" type="ORF">A8926_3987</name>
</gene>
<dbReference type="Gene3D" id="3.30.420.40">
    <property type="match status" value="1"/>
</dbReference>
<dbReference type="SUPFAM" id="SSF53067">
    <property type="entry name" value="Actin-like ATPase domain"/>
    <property type="match status" value="2"/>
</dbReference>
<reference evidence="2" key="1">
    <citation type="submission" date="2017-12" db="EMBL/GenBank/DDBJ databases">
        <title>Sequencing the genomes of 1000 Actinobacteria strains.</title>
        <authorList>
            <person name="Klenk H.-P."/>
        </authorList>
    </citation>
    <scope>NUCLEOTIDE SEQUENCE [LARGE SCALE GENOMIC DNA]</scope>
    <source>
        <strain evidence="2">DSM 44228</strain>
    </source>
</reference>
<dbReference type="PANTHER" id="PTHR30005:SF13">
    <property type="entry name" value="EXOPOLYPHOSPHATASE 2"/>
    <property type="match status" value="1"/>
</dbReference>
<dbReference type="InterPro" id="IPR043129">
    <property type="entry name" value="ATPase_NBD"/>
</dbReference>
<evidence type="ECO:0000259" key="1">
    <source>
        <dbReference type="Pfam" id="PF02541"/>
    </source>
</evidence>
<dbReference type="PANTHER" id="PTHR30005">
    <property type="entry name" value="EXOPOLYPHOSPHATASE"/>
    <property type="match status" value="1"/>
</dbReference>
<protein>
    <submittedName>
        <fullName evidence="2">Exopolyphosphatase/guanosine-5'-triphosphate, 3'-diphosphate pyrophosphatase</fullName>
    </submittedName>
</protein>
<organism evidence="2 3">
    <name type="scientific">Saccharopolyspora spinosa</name>
    <dbReference type="NCBI Taxonomy" id="60894"/>
    <lineage>
        <taxon>Bacteria</taxon>
        <taxon>Bacillati</taxon>
        <taxon>Actinomycetota</taxon>
        <taxon>Actinomycetes</taxon>
        <taxon>Pseudonocardiales</taxon>
        <taxon>Pseudonocardiaceae</taxon>
        <taxon>Saccharopolyspora</taxon>
    </lineage>
</organism>
<name>A0A2N3XZT1_SACSN</name>
<feature type="domain" description="Ppx/GppA phosphatase N-terminal" evidence="1">
    <location>
        <begin position="37"/>
        <end position="310"/>
    </location>
</feature>
<evidence type="ECO:0000313" key="3">
    <source>
        <dbReference type="Proteomes" id="UP000233786"/>
    </source>
</evidence>
<dbReference type="EMBL" id="PJNB01000001">
    <property type="protein sequence ID" value="PKW16178.1"/>
    <property type="molecule type" value="Genomic_DNA"/>
</dbReference>
<comment type="caution">
    <text evidence="2">The sequence shown here is derived from an EMBL/GenBank/DDBJ whole genome shotgun (WGS) entry which is preliminary data.</text>
</comment>
<dbReference type="AlphaFoldDB" id="A0A2N3XZT1"/>
<evidence type="ECO:0000313" key="2">
    <source>
        <dbReference type="EMBL" id="PKW16178.1"/>
    </source>
</evidence>
<dbReference type="Pfam" id="PF02541">
    <property type="entry name" value="Ppx-GppA"/>
    <property type="match status" value="1"/>
</dbReference>
<dbReference type="Proteomes" id="UP000233786">
    <property type="component" value="Unassembled WGS sequence"/>
</dbReference>
<dbReference type="GO" id="GO:0016462">
    <property type="term" value="F:pyrophosphatase activity"/>
    <property type="evidence" value="ECO:0007669"/>
    <property type="project" value="TreeGrafter"/>
</dbReference>
<dbReference type="Gene3D" id="3.30.420.150">
    <property type="entry name" value="Exopolyphosphatase. Domain 2"/>
    <property type="match status" value="1"/>
</dbReference>
<accession>A0A2N3XZT1</accession>